<dbReference type="AlphaFoldDB" id="A0A0R1DNH8"/>
<dbReference type="GO" id="GO:0004867">
    <property type="term" value="F:serine-type endopeptidase inhibitor activity"/>
    <property type="evidence" value="ECO:0007669"/>
    <property type="project" value="InterPro"/>
</dbReference>
<dbReference type="InterPro" id="IPR002223">
    <property type="entry name" value="Kunitz_BPTI"/>
</dbReference>
<dbReference type="SUPFAM" id="SSF57362">
    <property type="entry name" value="BPTI-like"/>
    <property type="match status" value="1"/>
</dbReference>
<evidence type="ECO:0000256" key="1">
    <source>
        <dbReference type="SAM" id="SignalP"/>
    </source>
</evidence>
<feature type="chain" id="PRO_5006402702" description="BPTI/Kunitz inhibitor domain-containing protein" evidence="1">
    <location>
        <begin position="20"/>
        <end position="112"/>
    </location>
</feature>
<feature type="domain" description="BPTI/Kunitz inhibitor" evidence="2">
    <location>
        <begin position="25"/>
        <end position="76"/>
    </location>
</feature>
<dbReference type="PROSITE" id="PS50279">
    <property type="entry name" value="BPTI_KUNITZ_2"/>
    <property type="match status" value="1"/>
</dbReference>
<dbReference type="Pfam" id="PF00014">
    <property type="entry name" value="Kunitz_BPTI"/>
    <property type="match status" value="1"/>
</dbReference>
<reference evidence="3 4" key="1">
    <citation type="journal article" date="2007" name="Nature">
        <title>Evolution of genes and genomes on the Drosophila phylogeny.</title>
        <authorList>
            <consortium name="Drosophila 12 Genomes Consortium"/>
            <person name="Clark A.G."/>
            <person name="Eisen M.B."/>
            <person name="Smith D.R."/>
            <person name="Bergman C.M."/>
            <person name="Oliver B."/>
            <person name="Markow T.A."/>
            <person name="Kaufman T.C."/>
            <person name="Kellis M."/>
            <person name="Gelbart W."/>
            <person name="Iyer V.N."/>
            <person name="Pollard D.A."/>
            <person name="Sackton T.B."/>
            <person name="Larracuente A.M."/>
            <person name="Singh N.D."/>
            <person name="Abad J.P."/>
            <person name="Abt D.N."/>
            <person name="Adryan B."/>
            <person name="Aguade M."/>
            <person name="Akashi H."/>
            <person name="Anderson W.W."/>
            <person name="Aquadro C.F."/>
            <person name="Ardell D.H."/>
            <person name="Arguello R."/>
            <person name="Artieri C.G."/>
            <person name="Barbash D.A."/>
            <person name="Barker D."/>
            <person name="Barsanti P."/>
            <person name="Batterham P."/>
            <person name="Batzoglou S."/>
            <person name="Begun D."/>
            <person name="Bhutkar A."/>
            <person name="Blanco E."/>
            <person name="Bosak S.A."/>
            <person name="Bradley R.K."/>
            <person name="Brand A.D."/>
            <person name="Brent M.R."/>
            <person name="Brooks A.N."/>
            <person name="Brown R.H."/>
            <person name="Butlin R.K."/>
            <person name="Caggese C."/>
            <person name="Calvi B.R."/>
            <person name="Bernardo de Carvalho A."/>
            <person name="Caspi A."/>
            <person name="Castrezana S."/>
            <person name="Celniker S.E."/>
            <person name="Chang J.L."/>
            <person name="Chapple C."/>
            <person name="Chatterji S."/>
            <person name="Chinwalla A."/>
            <person name="Civetta A."/>
            <person name="Clifton S.W."/>
            <person name="Comeron J.M."/>
            <person name="Costello J.C."/>
            <person name="Coyne J.A."/>
            <person name="Daub J."/>
            <person name="David R.G."/>
            <person name="Delcher A.L."/>
            <person name="Delehaunty K."/>
            <person name="Do C.B."/>
            <person name="Ebling H."/>
            <person name="Edwards K."/>
            <person name="Eickbush T."/>
            <person name="Evans J.D."/>
            <person name="Filipski A."/>
            <person name="Findeiss S."/>
            <person name="Freyhult E."/>
            <person name="Fulton L."/>
            <person name="Fulton R."/>
            <person name="Garcia A.C."/>
            <person name="Gardiner A."/>
            <person name="Garfield D.A."/>
            <person name="Garvin B.E."/>
            <person name="Gibson G."/>
            <person name="Gilbert D."/>
            <person name="Gnerre S."/>
            <person name="Godfrey J."/>
            <person name="Good R."/>
            <person name="Gotea V."/>
            <person name="Gravely B."/>
            <person name="Greenberg A.J."/>
            <person name="Griffiths-Jones S."/>
            <person name="Gross S."/>
            <person name="Guigo R."/>
            <person name="Gustafson E.A."/>
            <person name="Haerty W."/>
            <person name="Hahn M.W."/>
            <person name="Halligan D.L."/>
            <person name="Halpern A.L."/>
            <person name="Halter G.M."/>
            <person name="Han M.V."/>
            <person name="Heger A."/>
            <person name="Hillier L."/>
            <person name="Hinrichs A.S."/>
            <person name="Holmes I."/>
            <person name="Hoskins R.A."/>
            <person name="Hubisz M.J."/>
            <person name="Hultmark D."/>
            <person name="Huntley M.A."/>
            <person name="Jaffe D.B."/>
            <person name="Jagadeeshan S."/>
            <person name="Jeck W.R."/>
            <person name="Johnson J."/>
            <person name="Jones C.D."/>
            <person name="Jordan W.C."/>
            <person name="Karpen G.H."/>
            <person name="Kataoka E."/>
            <person name="Keightley P.D."/>
            <person name="Kheradpour P."/>
            <person name="Kirkness E.F."/>
            <person name="Koerich L.B."/>
            <person name="Kristiansen K."/>
            <person name="Kudrna D."/>
            <person name="Kulathinal R.J."/>
            <person name="Kumar S."/>
            <person name="Kwok R."/>
            <person name="Lander E."/>
            <person name="Langley C.H."/>
            <person name="Lapoint R."/>
            <person name="Lazzaro B.P."/>
            <person name="Lee S.J."/>
            <person name="Levesque L."/>
            <person name="Li R."/>
            <person name="Lin C.F."/>
            <person name="Lin M.F."/>
            <person name="Lindblad-Toh K."/>
            <person name="Llopart A."/>
            <person name="Long M."/>
            <person name="Low L."/>
            <person name="Lozovsky E."/>
            <person name="Lu J."/>
            <person name="Luo M."/>
            <person name="Machado C.A."/>
            <person name="Makalowski W."/>
            <person name="Marzo M."/>
            <person name="Matsuda M."/>
            <person name="Matzkin L."/>
            <person name="McAllister B."/>
            <person name="McBride C.S."/>
            <person name="McKernan B."/>
            <person name="McKernan K."/>
            <person name="Mendez-Lago M."/>
            <person name="Minx P."/>
            <person name="Mollenhauer M.U."/>
            <person name="Montooth K."/>
            <person name="Mount S.M."/>
            <person name="Mu X."/>
            <person name="Myers E."/>
            <person name="Negre B."/>
            <person name="Newfeld S."/>
            <person name="Nielsen R."/>
            <person name="Noor M.A."/>
            <person name="O'Grady P."/>
            <person name="Pachter L."/>
            <person name="Papaceit M."/>
            <person name="Parisi M.J."/>
            <person name="Parisi M."/>
            <person name="Parts L."/>
            <person name="Pedersen J.S."/>
            <person name="Pesole G."/>
            <person name="Phillippy A.M."/>
            <person name="Ponting C.P."/>
            <person name="Pop M."/>
            <person name="Porcelli D."/>
            <person name="Powell J.R."/>
            <person name="Prohaska S."/>
            <person name="Pruitt K."/>
            <person name="Puig M."/>
            <person name="Quesneville H."/>
            <person name="Ram K.R."/>
            <person name="Rand D."/>
            <person name="Rasmussen M.D."/>
            <person name="Reed L.K."/>
            <person name="Reenan R."/>
            <person name="Reily A."/>
            <person name="Remington K.A."/>
            <person name="Rieger T.T."/>
            <person name="Ritchie M.G."/>
            <person name="Robin C."/>
            <person name="Rogers Y.H."/>
            <person name="Rohde C."/>
            <person name="Rozas J."/>
            <person name="Rubenfield M.J."/>
            <person name="Ruiz A."/>
            <person name="Russo S."/>
            <person name="Salzberg S.L."/>
            <person name="Sanchez-Gracia A."/>
            <person name="Saranga D.J."/>
            <person name="Sato H."/>
            <person name="Schaeffer S.W."/>
            <person name="Schatz M.C."/>
            <person name="Schlenke T."/>
            <person name="Schwartz R."/>
            <person name="Segarra C."/>
            <person name="Singh R.S."/>
            <person name="Sirot L."/>
            <person name="Sirota M."/>
            <person name="Sisneros N.B."/>
            <person name="Smith C.D."/>
            <person name="Smith T.F."/>
            <person name="Spieth J."/>
            <person name="Stage D.E."/>
            <person name="Stark A."/>
            <person name="Stephan W."/>
            <person name="Strausberg R.L."/>
            <person name="Strempel S."/>
            <person name="Sturgill D."/>
            <person name="Sutton G."/>
            <person name="Sutton G.G."/>
            <person name="Tao W."/>
            <person name="Teichmann S."/>
            <person name="Tobari Y.N."/>
            <person name="Tomimura Y."/>
            <person name="Tsolas J.M."/>
            <person name="Valente V.L."/>
            <person name="Venter E."/>
            <person name="Venter J.C."/>
            <person name="Vicario S."/>
            <person name="Vieira F.G."/>
            <person name="Vilella A.J."/>
            <person name="Villasante A."/>
            <person name="Walenz B."/>
            <person name="Wang J."/>
            <person name="Wasserman M."/>
            <person name="Watts T."/>
            <person name="Wilson D."/>
            <person name="Wilson R.K."/>
            <person name="Wing R.A."/>
            <person name="Wolfner M.F."/>
            <person name="Wong A."/>
            <person name="Wong G.K."/>
            <person name="Wu C.I."/>
            <person name="Wu G."/>
            <person name="Yamamoto D."/>
            <person name="Yang H.P."/>
            <person name="Yang S.P."/>
            <person name="Yorke J.A."/>
            <person name="Yoshida K."/>
            <person name="Zdobnov E."/>
            <person name="Zhang P."/>
            <person name="Zhang Y."/>
            <person name="Zimin A.V."/>
            <person name="Baldwin J."/>
            <person name="Abdouelleil A."/>
            <person name="Abdulkadir J."/>
            <person name="Abebe A."/>
            <person name="Abera B."/>
            <person name="Abreu J."/>
            <person name="Acer S.C."/>
            <person name="Aftuck L."/>
            <person name="Alexander A."/>
            <person name="An P."/>
            <person name="Anderson E."/>
            <person name="Anderson S."/>
            <person name="Arachi H."/>
            <person name="Azer M."/>
            <person name="Bachantsang P."/>
            <person name="Barry A."/>
            <person name="Bayul T."/>
            <person name="Berlin A."/>
            <person name="Bessette D."/>
            <person name="Bloom T."/>
            <person name="Blye J."/>
            <person name="Boguslavskiy L."/>
            <person name="Bonnet C."/>
            <person name="Boukhgalter B."/>
            <person name="Bourzgui I."/>
            <person name="Brown A."/>
            <person name="Cahill P."/>
            <person name="Channer S."/>
            <person name="Cheshatsang Y."/>
            <person name="Chuda L."/>
            <person name="Citroen M."/>
            <person name="Collymore A."/>
            <person name="Cooke P."/>
            <person name="Costello M."/>
            <person name="D'Aco K."/>
            <person name="Daza R."/>
            <person name="De Haan G."/>
            <person name="DeGray S."/>
            <person name="DeMaso C."/>
            <person name="Dhargay N."/>
            <person name="Dooley K."/>
            <person name="Dooley E."/>
            <person name="Doricent M."/>
            <person name="Dorje P."/>
            <person name="Dorjee K."/>
            <person name="Dupes A."/>
            <person name="Elong R."/>
            <person name="Falk J."/>
            <person name="Farina A."/>
            <person name="Faro S."/>
            <person name="Ferguson D."/>
            <person name="Fisher S."/>
            <person name="Foley C.D."/>
            <person name="Franke A."/>
            <person name="Friedrich D."/>
            <person name="Gadbois L."/>
            <person name="Gearin G."/>
            <person name="Gearin C.R."/>
            <person name="Giannoukos G."/>
            <person name="Goode T."/>
            <person name="Graham J."/>
            <person name="Grandbois E."/>
            <person name="Grewal S."/>
            <person name="Gyaltsen K."/>
            <person name="Hafez N."/>
            <person name="Hagos B."/>
            <person name="Hall J."/>
            <person name="Henson C."/>
            <person name="Hollinger A."/>
            <person name="Honan T."/>
            <person name="Huard M.D."/>
            <person name="Hughes L."/>
            <person name="Hurhula B."/>
            <person name="Husby M.E."/>
            <person name="Kamat A."/>
            <person name="Kanga B."/>
            <person name="Kashin S."/>
            <person name="Khazanovich D."/>
            <person name="Kisner P."/>
            <person name="Lance K."/>
            <person name="Lara M."/>
            <person name="Lee W."/>
            <person name="Lennon N."/>
            <person name="Letendre F."/>
            <person name="LeVine R."/>
            <person name="Lipovsky A."/>
            <person name="Liu X."/>
            <person name="Liu J."/>
            <person name="Liu S."/>
            <person name="Lokyitsang T."/>
            <person name="Lokyitsang Y."/>
            <person name="Lubonja R."/>
            <person name="Lui A."/>
            <person name="MacDonald P."/>
            <person name="Magnisalis V."/>
            <person name="Maru K."/>
            <person name="Matthews C."/>
            <person name="McCusker W."/>
            <person name="McDonough S."/>
            <person name="Mehta T."/>
            <person name="Meldrim J."/>
            <person name="Meneus L."/>
            <person name="Mihai O."/>
            <person name="Mihalev A."/>
            <person name="Mihova T."/>
            <person name="Mittelman R."/>
            <person name="Mlenga V."/>
            <person name="Montmayeur A."/>
            <person name="Mulrain L."/>
            <person name="Navidi A."/>
            <person name="Naylor J."/>
            <person name="Negash T."/>
            <person name="Nguyen T."/>
            <person name="Nguyen N."/>
            <person name="Nicol R."/>
            <person name="Norbu C."/>
            <person name="Norbu N."/>
            <person name="Novod N."/>
            <person name="O'Neill B."/>
            <person name="Osman S."/>
            <person name="Markiewicz E."/>
            <person name="Oyono O.L."/>
            <person name="Patti C."/>
            <person name="Phunkhang P."/>
            <person name="Pierre F."/>
            <person name="Priest M."/>
            <person name="Raghuraman S."/>
            <person name="Rege F."/>
            <person name="Reyes R."/>
            <person name="Rise C."/>
            <person name="Rogov P."/>
            <person name="Ross K."/>
            <person name="Ryan E."/>
            <person name="Settipalli S."/>
            <person name="Shea T."/>
            <person name="Sherpa N."/>
            <person name="Shi L."/>
            <person name="Shih D."/>
            <person name="Sparrow T."/>
            <person name="Spaulding J."/>
            <person name="Stalker J."/>
            <person name="Stange-Thomann N."/>
            <person name="Stavropoulos S."/>
            <person name="Stone C."/>
            <person name="Strader C."/>
            <person name="Tesfaye S."/>
            <person name="Thomson T."/>
            <person name="Thoulutsang Y."/>
            <person name="Thoulutsang D."/>
            <person name="Topham K."/>
            <person name="Topping I."/>
            <person name="Tsamla T."/>
            <person name="Vassiliev H."/>
            <person name="Vo A."/>
            <person name="Wangchuk T."/>
            <person name="Wangdi T."/>
            <person name="Weiand M."/>
            <person name="Wilkinson J."/>
            <person name="Wilson A."/>
            <person name="Yadav S."/>
            <person name="Young G."/>
            <person name="Yu Q."/>
            <person name="Zembek L."/>
            <person name="Zhong D."/>
            <person name="Zimmer A."/>
            <person name="Zwirko Z."/>
            <person name="Jaffe D.B."/>
            <person name="Alvarez P."/>
            <person name="Brockman W."/>
            <person name="Butler J."/>
            <person name="Chin C."/>
            <person name="Gnerre S."/>
            <person name="Grabherr M."/>
            <person name="Kleber M."/>
            <person name="Mauceli E."/>
            <person name="MacCallum I."/>
        </authorList>
    </citation>
    <scope>NUCLEOTIDE SEQUENCE [LARGE SCALE GENOMIC DNA]</scope>
    <source>
        <strain evidence="4">Tai18E2 / Tucson 14021-0261.01</strain>
    </source>
</reference>
<accession>A0A0R1DNH8</accession>
<gene>
    <name evidence="3" type="primary">Dyak\GE28108</name>
    <name evidence="3" type="synonym">GE28108</name>
    <name evidence="3" type="ORF">Dyak_GE28108</name>
</gene>
<reference evidence="3 4" key="2">
    <citation type="journal article" date="2007" name="PLoS Biol.">
        <title>Principles of genome evolution in the Drosophila melanogaster species group.</title>
        <authorList>
            <person name="Ranz J.M."/>
            <person name="Maurin D."/>
            <person name="Chan Y.S."/>
            <person name="von Grotthuss M."/>
            <person name="Hillier L.W."/>
            <person name="Roote J."/>
            <person name="Ashburner M."/>
            <person name="Bergman C.M."/>
        </authorList>
    </citation>
    <scope>NUCLEOTIDE SEQUENCE [LARGE SCALE GENOMIC DNA]</scope>
    <source>
        <strain evidence="4">Tai18E2 / Tucson 14021-0261.01</strain>
    </source>
</reference>
<dbReference type="Proteomes" id="UP000002282">
    <property type="component" value="Chromosome 2L"/>
</dbReference>
<keyword evidence="4" id="KW-1185">Reference proteome</keyword>
<dbReference type="KEGG" id="dya:Dyak_GE28108"/>
<evidence type="ECO:0000313" key="3">
    <source>
        <dbReference type="EMBL" id="KRJ97218.1"/>
    </source>
</evidence>
<name>A0A0R1DNH8_DROYA</name>
<dbReference type="InterPro" id="IPR036880">
    <property type="entry name" value="Kunitz_BPTI_sf"/>
</dbReference>
<dbReference type="OrthoDB" id="7863025at2759"/>
<dbReference type="Gene3D" id="4.10.410.10">
    <property type="entry name" value="Pancreatic trypsin inhibitor Kunitz domain"/>
    <property type="match status" value="1"/>
</dbReference>
<sequence length="112" mass="13069">MQYFVIFFAIFSLVALVHGQNDPKCKKDPFAVGKCQQIITGYTFTPEKNRCSSYSAEGCRVTGNFFKTRQQCEKKCGTDFLRNDFPLQNYGNPEEFQRNLMYLHLLREFANE</sequence>
<evidence type="ECO:0000259" key="2">
    <source>
        <dbReference type="PROSITE" id="PS50279"/>
    </source>
</evidence>
<proteinExistence type="predicted"/>
<dbReference type="SMART" id="SM00131">
    <property type="entry name" value="KU"/>
    <property type="match status" value="1"/>
</dbReference>
<feature type="signal peptide" evidence="1">
    <location>
        <begin position="1"/>
        <end position="19"/>
    </location>
</feature>
<keyword evidence="1" id="KW-0732">Signal</keyword>
<dbReference type="EMBL" id="CM000157">
    <property type="protein sequence ID" value="KRJ97218.1"/>
    <property type="molecule type" value="Genomic_DNA"/>
</dbReference>
<protein>
    <recommendedName>
        <fullName evidence="2">BPTI/Kunitz inhibitor domain-containing protein</fullName>
    </recommendedName>
</protein>
<evidence type="ECO:0000313" key="4">
    <source>
        <dbReference type="Proteomes" id="UP000002282"/>
    </source>
</evidence>
<organism evidence="3 4">
    <name type="scientific">Drosophila yakuba</name>
    <name type="common">Fruit fly</name>
    <dbReference type="NCBI Taxonomy" id="7245"/>
    <lineage>
        <taxon>Eukaryota</taxon>
        <taxon>Metazoa</taxon>
        <taxon>Ecdysozoa</taxon>
        <taxon>Arthropoda</taxon>
        <taxon>Hexapoda</taxon>
        <taxon>Insecta</taxon>
        <taxon>Pterygota</taxon>
        <taxon>Neoptera</taxon>
        <taxon>Endopterygota</taxon>
        <taxon>Diptera</taxon>
        <taxon>Brachycera</taxon>
        <taxon>Muscomorpha</taxon>
        <taxon>Ephydroidea</taxon>
        <taxon>Drosophilidae</taxon>
        <taxon>Drosophila</taxon>
        <taxon>Sophophora</taxon>
    </lineage>
</organism>